<proteinExistence type="predicted"/>
<accession>A0A2V2ZN31</accession>
<sequence length="134" mass="15781">MMEELLKQLLESNIEIKNQLVQIDKNVKILEQRLDRLEKVDSIEHRVMVNQIDLTDIKEIVEKMDSFQREEIKGFLEIIKETTLKQRLSEEITQIHQRLDAQLTKIAKNEEAILMMEGKTSSKAVYIRPCANLF</sequence>
<reference evidence="2 3" key="1">
    <citation type="submission" date="2018-05" db="EMBL/GenBank/DDBJ databases">
        <title>Freshwater and sediment microbial communities from various areas in North America, analyzing microbe dynamics in response to fracking.</title>
        <authorList>
            <person name="Lamendella R."/>
        </authorList>
    </citation>
    <scope>NUCLEOTIDE SEQUENCE [LARGE SCALE GENOMIC DNA]</scope>
    <source>
        <strain evidence="2 3">15_TX</strain>
    </source>
</reference>
<dbReference type="EMBL" id="QGTW01000012">
    <property type="protein sequence ID" value="PWW25710.1"/>
    <property type="molecule type" value="Genomic_DNA"/>
</dbReference>
<protein>
    <submittedName>
        <fullName evidence="2">Uncharacterized protein</fullName>
    </submittedName>
</protein>
<organism evidence="2 3">
    <name type="scientific">Cytobacillus oceanisediminis</name>
    <dbReference type="NCBI Taxonomy" id="665099"/>
    <lineage>
        <taxon>Bacteria</taxon>
        <taxon>Bacillati</taxon>
        <taxon>Bacillota</taxon>
        <taxon>Bacilli</taxon>
        <taxon>Bacillales</taxon>
        <taxon>Bacillaceae</taxon>
        <taxon>Cytobacillus</taxon>
    </lineage>
</organism>
<keyword evidence="1" id="KW-0175">Coiled coil</keyword>
<evidence type="ECO:0000313" key="3">
    <source>
        <dbReference type="Proteomes" id="UP000247150"/>
    </source>
</evidence>
<gene>
    <name evidence="2" type="ORF">DFO73_1122</name>
</gene>
<dbReference type="RefSeq" id="WP_142669538.1">
    <property type="nucleotide sequence ID" value="NZ_QGTW01000012.1"/>
</dbReference>
<name>A0A2V2ZN31_9BACI</name>
<feature type="coiled-coil region" evidence="1">
    <location>
        <begin position="6"/>
        <end position="40"/>
    </location>
</feature>
<dbReference type="AlphaFoldDB" id="A0A2V2ZN31"/>
<comment type="caution">
    <text evidence="2">The sequence shown here is derived from an EMBL/GenBank/DDBJ whole genome shotgun (WGS) entry which is preliminary data.</text>
</comment>
<dbReference type="Proteomes" id="UP000247150">
    <property type="component" value="Unassembled WGS sequence"/>
</dbReference>
<dbReference type="OrthoDB" id="2931259at2"/>
<evidence type="ECO:0000256" key="1">
    <source>
        <dbReference type="SAM" id="Coils"/>
    </source>
</evidence>
<evidence type="ECO:0000313" key="2">
    <source>
        <dbReference type="EMBL" id="PWW25710.1"/>
    </source>
</evidence>